<proteinExistence type="predicted"/>
<dbReference type="GO" id="GO:0003677">
    <property type="term" value="F:DNA binding"/>
    <property type="evidence" value="ECO:0007669"/>
    <property type="project" value="UniProtKB-KW"/>
</dbReference>
<dbReference type="CDD" id="cd00093">
    <property type="entry name" value="HTH_XRE"/>
    <property type="match status" value="1"/>
</dbReference>
<dbReference type="AlphaFoldDB" id="A0A158CBF5"/>
<dbReference type="OrthoDB" id="9182103at2"/>
<comment type="caution">
    <text evidence="2">The sequence shown here is derived from an EMBL/GenBank/DDBJ whole genome shotgun (WGS) entry which is preliminary data.</text>
</comment>
<gene>
    <name evidence="2" type="ORF">AWB79_05070</name>
</gene>
<evidence type="ECO:0000313" key="3">
    <source>
        <dbReference type="Proteomes" id="UP000054851"/>
    </source>
</evidence>
<dbReference type="InterPro" id="IPR001387">
    <property type="entry name" value="Cro/C1-type_HTH"/>
</dbReference>
<name>A0A158CBF5_9BURK</name>
<accession>A0A158CBF5</accession>
<organism evidence="2 3">
    <name type="scientific">Caballeronia hypogeia</name>
    <dbReference type="NCBI Taxonomy" id="1777140"/>
    <lineage>
        <taxon>Bacteria</taxon>
        <taxon>Pseudomonadati</taxon>
        <taxon>Pseudomonadota</taxon>
        <taxon>Betaproteobacteria</taxon>
        <taxon>Burkholderiales</taxon>
        <taxon>Burkholderiaceae</taxon>
        <taxon>Caballeronia</taxon>
    </lineage>
</organism>
<feature type="domain" description="HTH cro/C1-type" evidence="1">
    <location>
        <begin position="17"/>
        <end position="48"/>
    </location>
</feature>
<dbReference type="SUPFAM" id="SSF47413">
    <property type="entry name" value="lambda repressor-like DNA-binding domains"/>
    <property type="match status" value="1"/>
</dbReference>
<protein>
    <submittedName>
        <fullName evidence="2">DNA-binding protein</fullName>
    </submittedName>
</protein>
<keyword evidence="2" id="KW-0238">DNA-binding</keyword>
<keyword evidence="3" id="KW-1185">Reference proteome</keyword>
<reference evidence="2" key="1">
    <citation type="submission" date="2016-01" db="EMBL/GenBank/DDBJ databases">
        <authorList>
            <person name="Peeters C."/>
        </authorList>
    </citation>
    <scope>NUCLEOTIDE SEQUENCE</scope>
    <source>
        <strain evidence="2">LMG 29322</strain>
    </source>
</reference>
<dbReference type="Proteomes" id="UP000054851">
    <property type="component" value="Unassembled WGS sequence"/>
</dbReference>
<evidence type="ECO:0000313" key="2">
    <source>
        <dbReference type="EMBL" id="SAK79639.1"/>
    </source>
</evidence>
<dbReference type="PROSITE" id="PS50943">
    <property type="entry name" value="HTH_CROC1"/>
    <property type="match status" value="1"/>
</dbReference>
<evidence type="ECO:0000259" key="1">
    <source>
        <dbReference type="PROSITE" id="PS50943"/>
    </source>
</evidence>
<dbReference type="Pfam" id="PF13560">
    <property type="entry name" value="HTH_31"/>
    <property type="match status" value="1"/>
</dbReference>
<dbReference type="Gene3D" id="1.10.260.40">
    <property type="entry name" value="lambda repressor-like DNA-binding domains"/>
    <property type="match status" value="1"/>
</dbReference>
<dbReference type="EMBL" id="FCOA02000020">
    <property type="protein sequence ID" value="SAK79639.1"/>
    <property type="molecule type" value="Genomic_DNA"/>
</dbReference>
<sequence>MLPTPAARALATLGTNLRIARKRRGESLASFAERMQVSVPTLQKMEKGDPTVSIGVVASALWLIGRVQFLGAIADPVADETALMLELRNLTGRKSKK</sequence>
<dbReference type="InterPro" id="IPR010982">
    <property type="entry name" value="Lambda_DNA-bd_dom_sf"/>
</dbReference>
<dbReference type="STRING" id="1777140.AWB79_05070"/>